<dbReference type="EMBL" id="BAABRU010000021">
    <property type="protein sequence ID" value="GAA5530642.1"/>
    <property type="molecule type" value="Genomic_DNA"/>
</dbReference>
<dbReference type="Pfam" id="PF00400">
    <property type="entry name" value="WD40"/>
    <property type="match status" value="1"/>
</dbReference>
<accession>A0ABP9X5F8</accession>
<protein>
    <recommendedName>
        <fullName evidence="4">IFT140 first beta-propeller domain-containing protein</fullName>
    </recommendedName>
</protein>
<dbReference type="PROSITE" id="PS50082">
    <property type="entry name" value="WD_REPEATS_2"/>
    <property type="match status" value="2"/>
</dbReference>
<dbReference type="InterPro" id="IPR056154">
    <property type="entry name" value="Beta-prop_IFT140_1st"/>
</dbReference>
<dbReference type="PANTHER" id="PTHR19848">
    <property type="entry name" value="WD40 REPEAT PROTEIN"/>
    <property type="match status" value="1"/>
</dbReference>
<proteinExistence type="predicted"/>
<dbReference type="InterPro" id="IPR001680">
    <property type="entry name" value="WD40_rpt"/>
</dbReference>
<dbReference type="Pfam" id="PF23383">
    <property type="entry name" value="Beta-prop_IFT140_1st"/>
    <property type="match status" value="1"/>
</dbReference>
<sequence length="366" mass="38989">MRYVNPSPTISNVVCNQLSIVLLVGVMLGTLTACSTTSSNPLPTIGIDVGPGVNFRGDIVALQFLPNQQLLVGVGYDGIYRWNLATSTIEQTLAAKQIYLAFSASELLVASTDRKTLTTWNSNDGQKILAWNAKPLQLPAQTTAFEVSALAITPDQQQIIAAYNKGSMLQTWNVATGEATTTFGAPAKTGSIVEIALSPDGQLLASNDFSGVVQIWDVASGQQVHSFKEASLNYQPGKLAWSHDGKWLAASSGDKNGGGVAIWDTSSWAIYATHRSTEHQFAGLAFHPTAPSLAIGSSSGLIELYDLTSKQVNNSLKGHAERVTSLVWNADGSQLASGGKEPFVLIWDSTSLTEQQRLVLPATPLQ</sequence>
<dbReference type="InterPro" id="IPR011047">
    <property type="entry name" value="Quinoprotein_ADH-like_sf"/>
</dbReference>
<keyword evidence="2" id="KW-0677">Repeat</keyword>
<dbReference type="Proteomes" id="UP001428290">
    <property type="component" value="Unassembled WGS sequence"/>
</dbReference>
<evidence type="ECO:0000256" key="1">
    <source>
        <dbReference type="ARBA" id="ARBA00022574"/>
    </source>
</evidence>
<evidence type="ECO:0000313" key="6">
    <source>
        <dbReference type="Proteomes" id="UP001428290"/>
    </source>
</evidence>
<dbReference type="SUPFAM" id="SSF50998">
    <property type="entry name" value="Quinoprotein alcohol dehydrogenase-like"/>
    <property type="match status" value="1"/>
</dbReference>
<feature type="repeat" description="WD" evidence="3">
    <location>
        <begin position="316"/>
        <end position="357"/>
    </location>
</feature>
<organism evidence="5 6">
    <name type="scientific">Herpetosiphon gulosus</name>
    <dbReference type="NCBI Taxonomy" id="1973496"/>
    <lineage>
        <taxon>Bacteria</taxon>
        <taxon>Bacillati</taxon>
        <taxon>Chloroflexota</taxon>
        <taxon>Chloroflexia</taxon>
        <taxon>Herpetosiphonales</taxon>
        <taxon>Herpetosiphonaceae</taxon>
        <taxon>Herpetosiphon</taxon>
    </lineage>
</organism>
<keyword evidence="1 3" id="KW-0853">WD repeat</keyword>
<dbReference type="Gene3D" id="2.130.10.10">
    <property type="entry name" value="YVTN repeat-like/Quinoprotein amine dehydrogenase"/>
    <property type="match status" value="2"/>
</dbReference>
<comment type="caution">
    <text evidence="5">The sequence shown here is derived from an EMBL/GenBank/DDBJ whole genome shotgun (WGS) entry which is preliminary data.</text>
</comment>
<feature type="domain" description="IFT140 first beta-propeller" evidence="4">
    <location>
        <begin position="232"/>
        <end position="349"/>
    </location>
</feature>
<name>A0ABP9X5F8_9CHLR</name>
<dbReference type="PANTHER" id="PTHR19848:SF0">
    <property type="entry name" value="NOTCHLESS PROTEIN HOMOLOG 1"/>
    <property type="match status" value="1"/>
</dbReference>
<gene>
    <name evidence="5" type="ORF">Hgul01_04462</name>
</gene>
<dbReference type="RefSeq" id="WP_345724242.1">
    <property type="nucleotide sequence ID" value="NZ_BAABRU010000021.1"/>
</dbReference>
<evidence type="ECO:0000313" key="5">
    <source>
        <dbReference type="EMBL" id="GAA5530642.1"/>
    </source>
</evidence>
<feature type="repeat" description="WD" evidence="3">
    <location>
        <begin position="185"/>
        <end position="226"/>
    </location>
</feature>
<keyword evidence="6" id="KW-1185">Reference proteome</keyword>
<dbReference type="PROSITE" id="PS50294">
    <property type="entry name" value="WD_REPEATS_REGION"/>
    <property type="match status" value="1"/>
</dbReference>
<evidence type="ECO:0000256" key="3">
    <source>
        <dbReference type="PROSITE-ProRule" id="PRU00221"/>
    </source>
</evidence>
<reference evidence="5 6" key="1">
    <citation type="submission" date="2024-02" db="EMBL/GenBank/DDBJ databases">
        <title>Herpetosiphon gulosus NBRC 112829.</title>
        <authorList>
            <person name="Ichikawa N."/>
            <person name="Katano-Makiyama Y."/>
            <person name="Hidaka K."/>
        </authorList>
    </citation>
    <scope>NUCLEOTIDE SEQUENCE [LARGE SCALE GENOMIC DNA]</scope>
    <source>
        <strain evidence="5 6">NBRC 112829</strain>
    </source>
</reference>
<evidence type="ECO:0000256" key="2">
    <source>
        <dbReference type="ARBA" id="ARBA00022737"/>
    </source>
</evidence>
<dbReference type="PROSITE" id="PS51257">
    <property type="entry name" value="PROKAR_LIPOPROTEIN"/>
    <property type="match status" value="1"/>
</dbReference>
<dbReference type="InterPro" id="IPR015943">
    <property type="entry name" value="WD40/YVTN_repeat-like_dom_sf"/>
</dbReference>
<evidence type="ECO:0000259" key="4">
    <source>
        <dbReference type="Pfam" id="PF23383"/>
    </source>
</evidence>
<dbReference type="SMART" id="SM00320">
    <property type="entry name" value="WD40"/>
    <property type="match status" value="6"/>
</dbReference>